<dbReference type="GO" id="GO:0005524">
    <property type="term" value="F:ATP binding"/>
    <property type="evidence" value="ECO:0007669"/>
    <property type="project" value="UniProtKB-KW"/>
</dbReference>
<dbReference type="InterPro" id="IPR027417">
    <property type="entry name" value="P-loop_NTPase"/>
</dbReference>
<dbReference type="SUPFAM" id="SSF52540">
    <property type="entry name" value="P-loop containing nucleoside triphosphate hydrolases"/>
    <property type="match status" value="1"/>
</dbReference>
<sequence>MNTSFSKIGHWISGKLIKIAEALGLRSVSPVGPAKFVDLAPTDQADQEGVYSAALTFATASPDVSNIALTGPYGSGKSSIIRSFLKSYPRQALHISLAAFLPEAEDERRTVTKQEIERSILQQLLYGADANKLPLSRFKRIQSPGLWSIFRSLYILIGLLALWHVFHNRSEVFEGSYFKPFNLTNWTDISIAAFALIFLWSTIHHFYVASFGVSLKSISLKDIEIRPSSDDQDSILNRHLDEIVYFFQSTRYDLVIVEDLDRFEDSDIFVTLREINSLVNANVGVRRHVRFLYALRDDMFVNTDRTKFFEFIIPVIPIINSSNSIDMVLAQGERLELDGSLEQQFLREVSRYLSDLRLIHNIFNEYAIYVANLETDGENVLDATKLLAVLIYKNVYPRDFERLHRGEGHLAKILGRKDELITARERGYRFEIAELERDMAAAEQQVPKDLRELKMIYAMALFEALPDNTICVGRTNRERIALKNLADQENFDEFIVAPRLFHRNIHNQLAEHDNSTLQDRVDSEVSYAERVESIERKADAQKQSAHRRISHLRHEIKAIRTSKFNVLLRSSAQEIEGLFKDLGDGGDLARFLLLEGYLDDSYYQYTSLFHSGRLSPNDNKFLIQIRAFHTPEPMFPIDNPSEVIAGMREDDFSLDYALNVRLVDALLENEEHKDRLRKVFAYLSNEFPNQQEFFEAYYATGSHVGEFLMQLVDAWRDFVPAAIDGSSAVLHLAGIIEHLPPAMLAREREEHPGLSAFVADNLRDILDLLEGVDPVKLEELRIETKDLAAIDGYPNVARKLYELGHFCLNHGNFDYIFGSILGEDFGSDLRKRHYSRIRNSGAQPLLNRVESDFSAYFMNVLLEMDDDNEEDIEAILAVMSHDELEADDVEAFALRQTKLLPTLEEVPARYQAMLFRGTQIAPTWSNCLAFIRSENFEGGALIAFLGDDKVRAALLETPIPESKEALPLHRFLIDAEGLADIVYRDYIQALPREFQKFPDAISAGKRRILIEERRVTFNAENLAALDDEIDLQTAFVAQNIVCYLSDPSSYSIDDDFRERLLATDISDDEKRSLIALMDLSALPSLPERACIVGPILLRTNGALPSLTSDIVKALIVNAETESTQVQLLNLLHETLDKNEVREVLGQLPYPYSRIQTGYARPTLKRTNENSELVRWLDERDIISSVGKPFWSNDIKVNLYQS</sequence>
<comment type="caution">
    <text evidence="4">The sequence shown here is derived from an EMBL/GenBank/DDBJ whole genome shotgun (WGS) entry which is preliminary data.</text>
</comment>
<evidence type="ECO:0000256" key="2">
    <source>
        <dbReference type="SAM" id="Phobius"/>
    </source>
</evidence>
<dbReference type="OrthoDB" id="1701659at2"/>
<dbReference type="InterPro" id="IPR048428">
    <property type="entry name" value="YobI-NTPase"/>
</dbReference>
<keyword evidence="1" id="KW-0175">Coiled coil</keyword>
<keyword evidence="2" id="KW-0812">Transmembrane</keyword>
<accession>A0A4R5VDE2</accession>
<dbReference type="EMBL" id="SMUV01000057">
    <property type="protein sequence ID" value="TDK50356.1"/>
    <property type="molecule type" value="Genomic_DNA"/>
</dbReference>
<dbReference type="AlphaFoldDB" id="A0A4R5VDE2"/>
<feature type="domain" description="YobI-like P-loop NTPase" evidence="3">
    <location>
        <begin position="51"/>
        <end position="410"/>
    </location>
</feature>
<keyword evidence="4" id="KW-0547">Nucleotide-binding</keyword>
<evidence type="ECO:0000256" key="1">
    <source>
        <dbReference type="SAM" id="Coils"/>
    </source>
</evidence>
<dbReference type="Proteomes" id="UP000295301">
    <property type="component" value="Unassembled WGS sequence"/>
</dbReference>
<evidence type="ECO:0000313" key="4">
    <source>
        <dbReference type="EMBL" id="TDK50356.1"/>
    </source>
</evidence>
<feature type="transmembrane region" description="Helical" evidence="2">
    <location>
        <begin position="146"/>
        <end position="166"/>
    </location>
</feature>
<name>A0A4R5VDE2_9RHOB</name>
<gene>
    <name evidence="4" type="ORF">E1832_06945</name>
</gene>
<keyword evidence="2" id="KW-0472">Membrane</keyword>
<reference evidence="4 5" key="1">
    <citation type="submission" date="2019-03" db="EMBL/GenBank/DDBJ databases">
        <title>Ruegeria lutea sp. nov., a novel strain, isolated from marine sediment, the Masan Bay, South Korea.</title>
        <authorList>
            <person name="Kim J."/>
            <person name="Kim D.-Y."/>
            <person name="Lee S.-S."/>
        </authorList>
    </citation>
    <scope>NUCLEOTIDE SEQUENCE [LARGE SCALE GENOMIC DNA]</scope>
    <source>
        <strain evidence="4 5">318-1</strain>
    </source>
</reference>
<keyword evidence="4" id="KW-0067">ATP-binding</keyword>
<keyword evidence="5" id="KW-1185">Reference proteome</keyword>
<organism evidence="4 5">
    <name type="scientific">Antarcticimicrobium luteum</name>
    <dbReference type="NCBI Taxonomy" id="2547397"/>
    <lineage>
        <taxon>Bacteria</taxon>
        <taxon>Pseudomonadati</taxon>
        <taxon>Pseudomonadota</taxon>
        <taxon>Alphaproteobacteria</taxon>
        <taxon>Rhodobacterales</taxon>
        <taxon>Paracoccaceae</taxon>
        <taxon>Antarcticimicrobium</taxon>
    </lineage>
</organism>
<dbReference type="Pfam" id="PF20693">
    <property type="entry name" value="YobI-ATPase"/>
    <property type="match status" value="1"/>
</dbReference>
<protein>
    <submittedName>
        <fullName evidence="4">ATP-binding protein</fullName>
    </submittedName>
</protein>
<feature type="transmembrane region" description="Helical" evidence="2">
    <location>
        <begin position="186"/>
        <end position="208"/>
    </location>
</feature>
<feature type="coiled-coil region" evidence="1">
    <location>
        <begin position="425"/>
        <end position="452"/>
    </location>
</feature>
<proteinExistence type="predicted"/>
<evidence type="ECO:0000259" key="3">
    <source>
        <dbReference type="Pfam" id="PF20693"/>
    </source>
</evidence>
<keyword evidence="2" id="KW-1133">Transmembrane helix</keyword>
<evidence type="ECO:0000313" key="5">
    <source>
        <dbReference type="Proteomes" id="UP000295301"/>
    </source>
</evidence>